<accession>A0AA37WRF9</accession>
<sequence length="82" mass="9325">MVEAAWSYRFPARISREQLLRQEGLAQPIRDTTWKAQERLCRRYCTLCRAGKPPTVVVTAIARELAGFVWAIARQAPPIGAR</sequence>
<proteinExistence type="predicted"/>
<keyword evidence="2" id="KW-1185">Reference proteome</keyword>
<protein>
    <recommendedName>
        <fullName evidence="3">Transposase</fullName>
    </recommendedName>
</protein>
<evidence type="ECO:0000313" key="2">
    <source>
        <dbReference type="Proteomes" id="UP001157440"/>
    </source>
</evidence>
<organism evidence="1 2">
    <name type="scientific">Methylobacterium tardum</name>
    <dbReference type="NCBI Taxonomy" id="374432"/>
    <lineage>
        <taxon>Bacteria</taxon>
        <taxon>Pseudomonadati</taxon>
        <taxon>Pseudomonadota</taxon>
        <taxon>Alphaproteobacteria</taxon>
        <taxon>Hyphomicrobiales</taxon>
        <taxon>Methylobacteriaceae</taxon>
        <taxon>Methylobacterium</taxon>
    </lineage>
</organism>
<name>A0AA37WRF9_9HYPH</name>
<dbReference type="EMBL" id="BSPL01000001">
    <property type="protein sequence ID" value="GLS68008.1"/>
    <property type="molecule type" value="Genomic_DNA"/>
</dbReference>
<dbReference type="Proteomes" id="UP001157440">
    <property type="component" value="Unassembled WGS sequence"/>
</dbReference>
<evidence type="ECO:0000313" key="1">
    <source>
        <dbReference type="EMBL" id="GLS68008.1"/>
    </source>
</evidence>
<dbReference type="AlphaFoldDB" id="A0AA37WRF9"/>
<evidence type="ECO:0008006" key="3">
    <source>
        <dbReference type="Google" id="ProtNLM"/>
    </source>
</evidence>
<gene>
    <name evidence="1" type="ORF">GCM10007890_00190</name>
</gene>
<comment type="caution">
    <text evidence="1">The sequence shown here is derived from an EMBL/GenBank/DDBJ whole genome shotgun (WGS) entry which is preliminary data.</text>
</comment>
<reference evidence="2" key="1">
    <citation type="journal article" date="2019" name="Int. J. Syst. Evol. Microbiol.">
        <title>The Global Catalogue of Microorganisms (GCM) 10K type strain sequencing project: providing services to taxonomists for standard genome sequencing and annotation.</title>
        <authorList>
            <consortium name="The Broad Institute Genomics Platform"/>
            <consortium name="The Broad Institute Genome Sequencing Center for Infectious Disease"/>
            <person name="Wu L."/>
            <person name="Ma J."/>
        </authorList>
    </citation>
    <scope>NUCLEOTIDE SEQUENCE [LARGE SCALE GENOMIC DNA]</scope>
    <source>
        <strain evidence="2">NBRC 103632</strain>
    </source>
</reference>